<keyword evidence="1" id="KW-0813">Transport</keyword>
<comment type="caution">
    <text evidence="1">The sequence shown here is derived from an EMBL/GenBank/DDBJ whole genome shotgun (WGS) entry which is preliminary data.</text>
</comment>
<reference evidence="1 2" key="2">
    <citation type="submission" date="2018-01" db="EMBL/GenBank/DDBJ databases">
        <title>Genomic study of Klebsiella pneumoniae.</title>
        <authorList>
            <person name="Yang Y."/>
            <person name="Bicalho R."/>
        </authorList>
    </citation>
    <scope>NUCLEOTIDE SEQUENCE [LARGE SCALE GENOMIC DNA]</scope>
    <source>
        <strain evidence="1 2">A10</strain>
    </source>
</reference>
<sequence length="40" mass="4386">ALQQQGALGVIILGQQVHAIFGKQSDALRQLLDEHFASRK</sequence>
<name>A0A2J5Q196_9ENTR</name>
<dbReference type="Proteomes" id="UP000234667">
    <property type="component" value="Unassembled WGS sequence"/>
</dbReference>
<proteinExistence type="predicted"/>
<protein>
    <submittedName>
        <fullName evidence="1">PTS sugar transporter</fullName>
    </submittedName>
</protein>
<evidence type="ECO:0000313" key="2">
    <source>
        <dbReference type="Proteomes" id="UP000234667"/>
    </source>
</evidence>
<dbReference type="AlphaFoldDB" id="A0A2J5Q196"/>
<evidence type="ECO:0000313" key="1">
    <source>
        <dbReference type="EMBL" id="PLO72096.1"/>
    </source>
</evidence>
<keyword evidence="1" id="KW-0762">Sugar transport</keyword>
<accession>A0A2J5Q196</accession>
<feature type="non-terminal residue" evidence="1">
    <location>
        <position position="1"/>
    </location>
</feature>
<reference evidence="1 2" key="1">
    <citation type="submission" date="2017-11" db="EMBL/GenBank/DDBJ databases">
        <authorList>
            <person name="Han C.G."/>
        </authorList>
    </citation>
    <scope>NUCLEOTIDE SEQUENCE [LARGE SCALE GENOMIC DNA]</scope>
    <source>
        <strain evidence="1 2">A10</strain>
    </source>
</reference>
<dbReference type="EMBL" id="PIDR01000183">
    <property type="protein sequence ID" value="PLO72096.1"/>
    <property type="molecule type" value="Genomic_DNA"/>
</dbReference>
<gene>
    <name evidence="1" type="ORF">CWN49_08545</name>
</gene>
<organism evidence="1 2">
    <name type="scientific">Klebsiella michiganensis</name>
    <dbReference type="NCBI Taxonomy" id="1134687"/>
    <lineage>
        <taxon>Bacteria</taxon>
        <taxon>Pseudomonadati</taxon>
        <taxon>Pseudomonadota</taxon>
        <taxon>Gammaproteobacteria</taxon>
        <taxon>Enterobacterales</taxon>
        <taxon>Enterobacteriaceae</taxon>
        <taxon>Klebsiella/Raoultella group</taxon>
        <taxon>Klebsiella</taxon>
    </lineage>
</organism>